<evidence type="ECO:0000259" key="5">
    <source>
        <dbReference type="Pfam" id="PF08281"/>
    </source>
</evidence>
<dbReference type="InterPro" id="IPR014327">
    <property type="entry name" value="RNA_pol_sigma70_bacteroid"/>
</dbReference>
<dbReference type="EMBL" id="VCNI01000007">
    <property type="protein sequence ID" value="TMU50434.1"/>
    <property type="molecule type" value="Genomic_DNA"/>
</dbReference>
<dbReference type="InterPro" id="IPR039425">
    <property type="entry name" value="RNA_pol_sigma-70-like"/>
</dbReference>
<dbReference type="NCBIfam" id="TIGR02985">
    <property type="entry name" value="Sig70_bacteroi1"/>
    <property type="match status" value="1"/>
</dbReference>
<dbReference type="RefSeq" id="WP_138839482.1">
    <property type="nucleotide sequence ID" value="NZ_VCNI01000007.1"/>
</dbReference>
<dbReference type="InterPro" id="IPR013324">
    <property type="entry name" value="RNA_pol_sigma_r3/r4-like"/>
</dbReference>
<comment type="caution">
    <text evidence="6">The sequence shown here is derived from an EMBL/GenBank/DDBJ whole genome shotgun (WGS) entry which is preliminary data.</text>
</comment>
<evidence type="ECO:0000256" key="4">
    <source>
        <dbReference type="ARBA" id="ARBA00023163"/>
    </source>
</evidence>
<reference evidence="6 7" key="1">
    <citation type="submission" date="2019-05" db="EMBL/GenBank/DDBJ databases">
        <title>Flagellimonas sp. AsT0115, sp. nov., isolated from a marine red algae, Asparagopsis taxiformis.</title>
        <authorList>
            <person name="Kim J."/>
            <person name="Jeong S.E."/>
            <person name="Jeon C.O."/>
        </authorList>
    </citation>
    <scope>NUCLEOTIDE SEQUENCE [LARGE SCALE GENOMIC DNA]</scope>
    <source>
        <strain evidence="6 7">AsT0115</strain>
    </source>
</reference>
<sequence>MEKEGNSKFQFLSDKNLLNLLKEGNDMAFNQIYNRYWKRLMAYTINIVNDRGLAEDILHDLFTNLWIKRETLKIDNLEKYLFVAAKHKSISFFRKVKFTELDESIIKRLIPLTNEADAPIIKNDLNFIIAKAIKELPKKCRVIFYMSKYQDYSNQEIAKHFNISHRTVENQLSIALKHLKGTIGKVVSLLYFLSTL</sequence>
<keyword evidence="7" id="KW-1185">Reference proteome</keyword>
<dbReference type="InterPro" id="IPR014284">
    <property type="entry name" value="RNA_pol_sigma-70_dom"/>
</dbReference>
<dbReference type="InterPro" id="IPR036388">
    <property type="entry name" value="WH-like_DNA-bd_sf"/>
</dbReference>
<dbReference type="Gene3D" id="1.10.1740.10">
    <property type="match status" value="1"/>
</dbReference>
<dbReference type="PANTHER" id="PTHR43133:SF46">
    <property type="entry name" value="RNA POLYMERASE SIGMA-70 FACTOR ECF SUBFAMILY"/>
    <property type="match status" value="1"/>
</dbReference>
<protein>
    <submittedName>
        <fullName evidence="6">RNA polymerase sigma-70 factor</fullName>
    </submittedName>
</protein>
<evidence type="ECO:0000256" key="2">
    <source>
        <dbReference type="ARBA" id="ARBA00023015"/>
    </source>
</evidence>
<keyword evidence="2" id="KW-0805">Transcription regulation</keyword>
<keyword evidence="3" id="KW-0731">Sigma factor</keyword>
<name>A0ABY2WGL4_9FLAO</name>
<dbReference type="PANTHER" id="PTHR43133">
    <property type="entry name" value="RNA POLYMERASE ECF-TYPE SIGMA FACTO"/>
    <property type="match status" value="1"/>
</dbReference>
<dbReference type="Gene3D" id="1.10.10.10">
    <property type="entry name" value="Winged helix-like DNA-binding domain superfamily/Winged helix DNA-binding domain"/>
    <property type="match status" value="1"/>
</dbReference>
<evidence type="ECO:0000313" key="7">
    <source>
        <dbReference type="Proteomes" id="UP000751614"/>
    </source>
</evidence>
<evidence type="ECO:0000256" key="3">
    <source>
        <dbReference type="ARBA" id="ARBA00023082"/>
    </source>
</evidence>
<gene>
    <name evidence="6" type="ORF">FGG15_19620</name>
</gene>
<organism evidence="6 7">
    <name type="scientific">Flagellimonas algicola</name>
    <dbReference type="NCBI Taxonomy" id="2583815"/>
    <lineage>
        <taxon>Bacteria</taxon>
        <taxon>Pseudomonadati</taxon>
        <taxon>Bacteroidota</taxon>
        <taxon>Flavobacteriia</taxon>
        <taxon>Flavobacteriales</taxon>
        <taxon>Flavobacteriaceae</taxon>
        <taxon>Flagellimonas</taxon>
    </lineage>
</organism>
<dbReference type="InterPro" id="IPR013325">
    <property type="entry name" value="RNA_pol_sigma_r2"/>
</dbReference>
<dbReference type="SUPFAM" id="SSF88659">
    <property type="entry name" value="Sigma3 and sigma4 domains of RNA polymerase sigma factors"/>
    <property type="match status" value="1"/>
</dbReference>
<dbReference type="InterPro" id="IPR013249">
    <property type="entry name" value="RNA_pol_sigma70_r4_t2"/>
</dbReference>
<dbReference type="Pfam" id="PF08281">
    <property type="entry name" value="Sigma70_r4_2"/>
    <property type="match status" value="1"/>
</dbReference>
<dbReference type="SUPFAM" id="SSF88946">
    <property type="entry name" value="Sigma2 domain of RNA polymerase sigma factors"/>
    <property type="match status" value="1"/>
</dbReference>
<keyword evidence="4" id="KW-0804">Transcription</keyword>
<accession>A0ABY2WGL4</accession>
<dbReference type="NCBIfam" id="TIGR02937">
    <property type="entry name" value="sigma70-ECF"/>
    <property type="match status" value="1"/>
</dbReference>
<feature type="domain" description="RNA polymerase sigma factor 70 region 4 type 2" evidence="5">
    <location>
        <begin position="128"/>
        <end position="179"/>
    </location>
</feature>
<evidence type="ECO:0000256" key="1">
    <source>
        <dbReference type="ARBA" id="ARBA00010641"/>
    </source>
</evidence>
<comment type="similarity">
    <text evidence="1">Belongs to the sigma-70 factor family. ECF subfamily.</text>
</comment>
<dbReference type="Proteomes" id="UP000751614">
    <property type="component" value="Unassembled WGS sequence"/>
</dbReference>
<proteinExistence type="inferred from homology"/>
<evidence type="ECO:0000313" key="6">
    <source>
        <dbReference type="EMBL" id="TMU50434.1"/>
    </source>
</evidence>